<dbReference type="Pfam" id="PF07690">
    <property type="entry name" value="MFS_1"/>
    <property type="match status" value="1"/>
</dbReference>
<evidence type="ECO:0000313" key="7">
    <source>
        <dbReference type="Proteomes" id="UP000827549"/>
    </source>
</evidence>
<keyword evidence="4" id="KW-1133">Transmembrane helix</keyword>
<feature type="region of interest" description="Disordered" evidence="3">
    <location>
        <begin position="1"/>
        <end position="60"/>
    </location>
</feature>
<feature type="domain" description="Major facilitator superfamily (MFS) profile" evidence="5">
    <location>
        <begin position="273"/>
        <end position="477"/>
    </location>
</feature>
<keyword evidence="4" id="KW-0812">Transmembrane</keyword>
<dbReference type="EMBL" id="CP086717">
    <property type="protein sequence ID" value="WOO82905.1"/>
    <property type="molecule type" value="Genomic_DNA"/>
</dbReference>
<evidence type="ECO:0000313" key="6">
    <source>
        <dbReference type="EMBL" id="WOO82905.1"/>
    </source>
</evidence>
<gene>
    <name evidence="6" type="primary">MCH2</name>
    <name evidence="6" type="ORF">LOC62_04G006385</name>
</gene>
<comment type="subcellular location">
    <subcellularLocation>
        <location evidence="1">Membrane</location>
        <topology evidence="1">Multi-pass membrane protein</topology>
    </subcellularLocation>
</comment>
<feature type="transmembrane region" description="Helical" evidence="4">
    <location>
        <begin position="369"/>
        <end position="388"/>
    </location>
</feature>
<dbReference type="RefSeq" id="XP_062628937.1">
    <property type="nucleotide sequence ID" value="XM_062772953.1"/>
</dbReference>
<feature type="transmembrane region" description="Helical" evidence="4">
    <location>
        <begin position="74"/>
        <end position="96"/>
    </location>
</feature>
<dbReference type="CDD" id="cd17352">
    <property type="entry name" value="MFS_MCT_SLC16"/>
    <property type="match status" value="1"/>
</dbReference>
<dbReference type="SUPFAM" id="SSF103473">
    <property type="entry name" value="MFS general substrate transporter"/>
    <property type="match status" value="1"/>
</dbReference>
<dbReference type="GeneID" id="87809608"/>
<evidence type="ECO:0000256" key="4">
    <source>
        <dbReference type="SAM" id="Phobius"/>
    </source>
</evidence>
<keyword evidence="4" id="KW-0472">Membrane</keyword>
<feature type="transmembrane region" description="Helical" evidence="4">
    <location>
        <begin position="317"/>
        <end position="337"/>
    </location>
</feature>
<accession>A0AAF1BM13</accession>
<dbReference type="PANTHER" id="PTHR11360">
    <property type="entry name" value="MONOCARBOXYLATE TRANSPORTER"/>
    <property type="match status" value="1"/>
</dbReference>
<dbReference type="GO" id="GO:0022857">
    <property type="term" value="F:transmembrane transporter activity"/>
    <property type="evidence" value="ECO:0007669"/>
    <property type="project" value="InterPro"/>
</dbReference>
<evidence type="ECO:0000256" key="3">
    <source>
        <dbReference type="SAM" id="MobiDB-lite"/>
    </source>
</evidence>
<sequence length="477" mass="50367">MRKPSAEDLELGTRSGSGTTSTPDQTTLNAGSSSVDNNENEKEKYPTTMTADEEAGGARTDEAADEIELPNGGYGWVVVLCVLGVNACTWGVNTTYGVYSSYFLQHNYYAATQLDYAWVGGLSAAIAVAMGPLANFFVRKFGFKAPMYFGSVMVGLGQCCAGVAKSFGGFLACQGIVFGIGLGMLLVPSQPLVAHWFDKRLAFAQGIAQAGSGVGGVIWANTTPLLLQRVGVKLTLVINGVITMVILLIATFFIKGRHTAVGAKSASFHVSLVWTNFGFAWFLVWGALTIMAYFIAIYTLASYCTDGLGLTQKQGGAVMSILAAGQIVGRPVWGYALDRGGRVNMVIVSYLICGVATLAIWMPGRSFGLMALFGLLHGLTGGTIHSAATPVLTSIVGLQDLGSALAIYWVDLSVPSLVSQVLAILLVNYSRNHLGKTGADAYTISIGFCGALTFAGAFALYGSKRYLQGDFKVLKKS</sequence>
<comment type="similarity">
    <text evidence="2">Belongs to the major facilitator superfamily. Monocarboxylate porter (TC 2.A.1.13) family.</text>
</comment>
<keyword evidence="7" id="KW-1185">Reference proteome</keyword>
<feature type="transmembrane region" description="Helical" evidence="4">
    <location>
        <begin position="343"/>
        <end position="362"/>
    </location>
</feature>
<feature type="transmembrane region" description="Helical" evidence="4">
    <location>
        <begin position="234"/>
        <end position="254"/>
    </location>
</feature>
<name>A0AAF1BM13_9TREE</name>
<dbReference type="Gene3D" id="1.20.1250.20">
    <property type="entry name" value="MFS general substrate transporter like domains"/>
    <property type="match status" value="2"/>
</dbReference>
<dbReference type="Proteomes" id="UP000827549">
    <property type="component" value="Chromosome 4"/>
</dbReference>
<feature type="transmembrane region" description="Helical" evidence="4">
    <location>
        <begin position="441"/>
        <end position="461"/>
    </location>
</feature>
<dbReference type="InterPro" id="IPR020846">
    <property type="entry name" value="MFS_dom"/>
</dbReference>
<reference evidence="6" key="1">
    <citation type="submission" date="2023-10" db="EMBL/GenBank/DDBJ databases">
        <authorList>
            <person name="Noh H."/>
        </authorList>
    </citation>
    <scope>NUCLEOTIDE SEQUENCE</scope>
    <source>
        <strain evidence="6">DUCC4014</strain>
    </source>
</reference>
<proteinExistence type="inferred from homology"/>
<dbReference type="AlphaFoldDB" id="A0AAF1BM13"/>
<organism evidence="6 7">
    <name type="scientific">Vanrija pseudolonga</name>
    <dbReference type="NCBI Taxonomy" id="143232"/>
    <lineage>
        <taxon>Eukaryota</taxon>
        <taxon>Fungi</taxon>
        <taxon>Dikarya</taxon>
        <taxon>Basidiomycota</taxon>
        <taxon>Agaricomycotina</taxon>
        <taxon>Tremellomycetes</taxon>
        <taxon>Trichosporonales</taxon>
        <taxon>Trichosporonaceae</taxon>
        <taxon>Vanrija</taxon>
    </lineage>
</organism>
<feature type="compositionally biased region" description="Polar residues" evidence="3">
    <location>
        <begin position="23"/>
        <end position="37"/>
    </location>
</feature>
<evidence type="ECO:0000256" key="1">
    <source>
        <dbReference type="ARBA" id="ARBA00004141"/>
    </source>
</evidence>
<dbReference type="InterPro" id="IPR050327">
    <property type="entry name" value="Proton-linked_MCT"/>
</dbReference>
<dbReference type="PROSITE" id="PS50850">
    <property type="entry name" value="MFS"/>
    <property type="match status" value="1"/>
</dbReference>
<evidence type="ECO:0000259" key="5">
    <source>
        <dbReference type="PROSITE" id="PS50850"/>
    </source>
</evidence>
<feature type="transmembrane region" description="Helical" evidence="4">
    <location>
        <begin position="170"/>
        <end position="189"/>
    </location>
</feature>
<feature type="compositionally biased region" description="Low complexity" evidence="3">
    <location>
        <begin position="12"/>
        <end position="22"/>
    </location>
</feature>
<dbReference type="PANTHER" id="PTHR11360:SF315">
    <property type="entry name" value="TRANSPORTER MCH2-RELATED"/>
    <property type="match status" value="1"/>
</dbReference>
<feature type="transmembrane region" description="Helical" evidence="4">
    <location>
        <begin position="408"/>
        <end position="429"/>
    </location>
</feature>
<dbReference type="InterPro" id="IPR036259">
    <property type="entry name" value="MFS_trans_sf"/>
</dbReference>
<dbReference type="InterPro" id="IPR011701">
    <property type="entry name" value="MFS"/>
</dbReference>
<evidence type="ECO:0000256" key="2">
    <source>
        <dbReference type="ARBA" id="ARBA00006727"/>
    </source>
</evidence>
<dbReference type="GO" id="GO:0016020">
    <property type="term" value="C:membrane"/>
    <property type="evidence" value="ECO:0007669"/>
    <property type="project" value="UniProtKB-SubCell"/>
</dbReference>
<protein>
    <submittedName>
        <fullName evidence="6">Transporter MCH2</fullName>
    </submittedName>
</protein>
<feature type="transmembrane region" description="Helical" evidence="4">
    <location>
        <begin position="116"/>
        <end position="138"/>
    </location>
</feature>